<feature type="transmembrane region" description="Helical" evidence="5">
    <location>
        <begin position="120"/>
        <end position="140"/>
    </location>
</feature>
<evidence type="ECO:0000256" key="3">
    <source>
        <dbReference type="ARBA" id="ARBA00022989"/>
    </source>
</evidence>
<dbReference type="Gene3D" id="1.20.1250.20">
    <property type="entry name" value="MFS general substrate transporter like domains"/>
    <property type="match status" value="1"/>
</dbReference>
<feature type="transmembrane region" description="Helical" evidence="5">
    <location>
        <begin position="424"/>
        <end position="448"/>
    </location>
</feature>
<evidence type="ECO:0000313" key="8">
    <source>
        <dbReference type="Proteomes" id="UP000001396"/>
    </source>
</evidence>
<name>D3BB53_HETP5</name>
<sequence>MAEEENISINQDDKTPLIKDEVVEVEPEKPIHWISMISIMAVGFIANVEYGIVMPSINEFIISKDSHFHGHISNSSDSSESQSDSYLGWALSGFSLTQLVFLPIVGIWADKRTIREAISVCIMIGIIGNIIYATAINPIMIVMGRVIAGIGSSNMALTNSYIAAITTKEQRTRYMGKINGINAIGLVAGPAFNLLLSVTNFTIKIKSFEMKVTPLNSPGYMLAFFLLCCLISFIWFKEPPRGSTDATDEEKQSLVVPGGSGALNGSSLYRSGRYMGGSQIYQSSNSNYNNSNQQAANQEDVHASITQITSASAHLSFNYKSIAKSVSKIHKSNGGAMNYKEDKETFWTNLKKLLNASLLTCFVINFVQNFVFGALETMITPMTSEQYGFKTLSNSVMYSVVSAEIIVFIFATVAASNMGIQDKFLVLFGQCFLGAGLTMLFIFFGVPANRHVDLWKFCLSVAITTVGIPTQNTSIYSLYSKLLNRIFGEDEQQGFQTGFMMLMGSLARIVGPLWASYGLTMSNRFPLFLVLLAMWVFDIGVTLIFFGKLTFITKPGQKAMIVAH</sequence>
<dbReference type="InterPro" id="IPR051068">
    <property type="entry name" value="MFS_Domain-Containing_Protein"/>
</dbReference>
<dbReference type="PROSITE" id="PS50850">
    <property type="entry name" value="MFS"/>
    <property type="match status" value="1"/>
</dbReference>
<evidence type="ECO:0000256" key="4">
    <source>
        <dbReference type="ARBA" id="ARBA00023136"/>
    </source>
</evidence>
<dbReference type="PANTHER" id="PTHR23510">
    <property type="entry name" value="INNER MEMBRANE TRANSPORT PROTEIN YAJR"/>
    <property type="match status" value="1"/>
</dbReference>
<proteinExistence type="predicted"/>
<dbReference type="InterPro" id="IPR036259">
    <property type="entry name" value="MFS_trans_sf"/>
</dbReference>
<comment type="caution">
    <text evidence="7">The sequence shown here is derived from an EMBL/GenBank/DDBJ whole genome shotgun (WGS) entry which is preliminary data.</text>
</comment>
<dbReference type="Pfam" id="PF07690">
    <property type="entry name" value="MFS_1"/>
    <property type="match status" value="1"/>
</dbReference>
<dbReference type="InterPro" id="IPR011701">
    <property type="entry name" value="MFS"/>
</dbReference>
<feature type="transmembrane region" description="Helical" evidence="5">
    <location>
        <begin position="499"/>
        <end position="519"/>
    </location>
</feature>
<feature type="transmembrane region" description="Helical" evidence="5">
    <location>
        <begin position="33"/>
        <end position="53"/>
    </location>
</feature>
<evidence type="ECO:0000256" key="1">
    <source>
        <dbReference type="ARBA" id="ARBA00004141"/>
    </source>
</evidence>
<dbReference type="SUPFAM" id="SSF103473">
    <property type="entry name" value="MFS general substrate transporter"/>
    <property type="match status" value="1"/>
</dbReference>
<dbReference type="RefSeq" id="XP_020433907.1">
    <property type="nucleotide sequence ID" value="XM_020576658.1"/>
</dbReference>
<keyword evidence="4 5" id="KW-0472">Membrane</keyword>
<feature type="transmembrane region" description="Helical" evidence="5">
    <location>
        <begin position="395"/>
        <end position="415"/>
    </location>
</feature>
<organism evidence="7 8">
    <name type="scientific">Heterostelium pallidum (strain ATCC 26659 / Pp 5 / PN500)</name>
    <name type="common">Cellular slime mold</name>
    <name type="synonym">Polysphondylium pallidum</name>
    <dbReference type="NCBI Taxonomy" id="670386"/>
    <lineage>
        <taxon>Eukaryota</taxon>
        <taxon>Amoebozoa</taxon>
        <taxon>Evosea</taxon>
        <taxon>Eumycetozoa</taxon>
        <taxon>Dictyostelia</taxon>
        <taxon>Acytosteliales</taxon>
        <taxon>Acytosteliaceae</taxon>
        <taxon>Heterostelium</taxon>
    </lineage>
</organism>
<accession>D3BB53</accession>
<dbReference type="GO" id="GO:0022857">
    <property type="term" value="F:transmembrane transporter activity"/>
    <property type="evidence" value="ECO:0007669"/>
    <property type="project" value="InterPro"/>
</dbReference>
<keyword evidence="3 5" id="KW-1133">Transmembrane helix</keyword>
<feature type="transmembrane region" description="Helical" evidence="5">
    <location>
        <begin position="218"/>
        <end position="236"/>
    </location>
</feature>
<dbReference type="PANTHER" id="PTHR23510:SF16">
    <property type="entry name" value="MAJOR FACILITATOR SUPERFAMILY (MFS) PROFILE DOMAIN-CONTAINING PROTEIN"/>
    <property type="match status" value="1"/>
</dbReference>
<feature type="domain" description="Major facilitator superfamily (MFS) profile" evidence="6">
    <location>
        <begin position="35"/>
        <end position="550"/>
    </location>
</feature>
<dbReference type="Proteomes" id="UP000001396">
    <property type="component" value="Unassembled WGS sequence"/>
</dbReference>
<gene>
    <name evidence="7" type="ORF">PPL_05785</name>
</gene>
<dbReference type="GeneID" id="31361269"/>
<feature type="transmembrane region" description="Helical" evidence="5">
    <location>
        <begin position="525"/>
        <end position="546"/>
    </location>
</feature>
<evidence type="ECO:0000313" key="7">
    <source>
        <dbReference type="EMBL" id="EFA81790.1"/>
    </source>
</evidence>
<feature type="transmembrane region" description="Helical" evidence="5">
    <location>
        <begin position="353"/>
        <end position="375"/>
    </location>
</feature>
<feature type="transmembrane region" description="Helical" evidence="5">
    <location>
        <begin position="146"/>
        <end position="166"/>
    </location>
</feature>
<dbReference type="InParanoid" id="D3BB53"/>
<feature type="transmembrane region" description="Helical" evidence="5">
    <location>
        <begin position="86"/>
        <end position="108"/>
    </location>
</feature>
<reference evidence="7 8" key="1">
    <citation type="journal article" date="2011" name="Genome Res.">
        <title>Phylogeny-wide analysis of social amoeba genomes highlights ancient origins for complex intercellular communication.</title>
        <authorList>
            <person name="Heidel A.J."/>
            <person name="Lawal H.M."/>
            <person name="Felder M."/>
            <person name="Schilde C."/>
            <person name="Helps N.R."/>
            <person name="Tunggal B."/>
            <person name="Rivero F."/>
            <person name="John U."/>
            <person name="Schleicher M."/>
            <person name="Eichinger L."/>
            <person name="Platzer M."/>
            <person name="Noegel A.A."/>
            <person name="Schaap P."/>
            <person name="Gloeckner G."/>
        </authorList>
    </citation>
    <scope>NUCLEOTIDE SEQUENCE [LARGE SCALE GENOMIC DNA]</scope>
    <source>
        <strain evidence="8">ATCC 26659 / Pp 5 / PN500</strain>
    </source>
</reference>
<dbReference type="GO" id="GO:0016020">
    <property type="term" value="C:membrane"/>
    <property type="evidence" value="ECO:0007669"/>
    <property type="project" value="UniProtKB-SubCell"/>
</dbReference>
<dbReference type="InterPro" id="IPR020846">
    <property type="entry name" value="MFS_dom"/>
</dbReference>
<keyword evidence="8" id="KW-1185">Reference proteome</keyword>
<dbReference type="EMBL" id="ADBJ01000025">
    <property type="protein sequence ID" value="EFA81790.1"/>
    <property type="molecule type" value="Genomic_DNA"/>
</dbReference>
<evidence type="ECO:0000259" key="6">
    <source>
        <dbReference type="PROSITE" id="PS50850"/>
    </source>
</evidence>
<evidence type="ECO:0000256" key="2">
    <source>
        <dbReference type="ARBA" id="ARBA00022692"/>
    </source>
</evidence>
<feature type="transmembrane region" description="Helical" evidence="5">
    <location>
        <begin position="178"/>
        <end position="198"/>
    </location>
</feature>
<dbReference type="AlphaFoldDB" id="D3BB53"/>
<keyword evidence="2 5" id="KW-0812">Transmembrane</keyword>
<evidence type="ECO:0000256" key="5">
    <source>
        <dbReference type="SAM" id="Phobius"/>
    </source>
</evidence>
<comment type="subcellular location">
    <subcellularLocation>
        <location evidence="1">Membrane</location>
        <topology evidence="1">Multi-pass membrane protein</topology>
    </subcellularLocation>
</comment>
<protein>
    <recommendedName>
        <fullName evidence="6">Major facilitator superfamily (MFS) profile domain-containing protein</fullName>
    </recommendedName>
</protein>
<dbReference type="OMA" id="IFLRLCN"/>